<name>Q4V0Y9_BACCZ</name>
<evidence type="ECO:0000259" key="1">
    <source>
        <dbReference type="Pfam" id="PF01526"/>
    </source>
</evidence>
<dbReference type="Proteomes" id="UP000002612">
    <property type="component" value="Plasmid pE33L54"/>
</dbReference>
<reference evidence="3" key="1">
    <citation type="journal article" date="2006" name="J. Bacteriol.">
        <title>Pathogenomic sequence analysis of Bacillus cereus and Bacillus thuringiensis isolates closely related to Bacillus anthracis.</title>
        <authorList>
            <person name="Han C.S."/>
            <person name="Xie G."/>
            <person name="Challacombe J.F."/>
            <person name="Altherr M.R."/>
            <person name="Bhotika S.S."/>
            <person name="Brown N."/>
            <person name="Bruce D."/>
            <person name="Campbell C.S."/>
            <person name="Campbell M.L."/>
            <person name="Chen J."/>
            <person name="Chertkov O."/>
            <person name="Cleland C."/>
            <person name="Dimitrijevic M."/>
            <person name="Doggett N.A."/>
            <person name="Fawcett J.J."/>
            <person name="Glavina T."/>
            <person name="Goodwin L.A."/>
            <person name="Green L.D."/>
            <person name="Hill K.K."/>
            <person name="Hitchcock P."/>
            <person name="Jackson P.J."/>
            <person name="Keim P."/>
            <person name="Kewalramani A.R."/>
            <person name="Longmire J."/>
            <person name="Lucas S."/>
            <person name="Malfatti S."/>
            <person name="McMurry K."/>
            <person name="Meincke L.J."/>
            <person name="Misra M."/>
            <person name="Moseman B.L."/>
            <person name="Mundt M."/>
            <person name="Munk A.C."/>
            <person name="Okinaka R.T."/>
            <person name="Parson-Quintana B."/>
            <person name="Reilly L.P."/>
            <person name="Richardson P."/>
            <person name="Robinson D.L."/>
            <person name="Rubin E."/>
            <person name="Saunders E."/>
            <person name="Tapia R."/>
            <person name="Tesmer J.G."/>
            <person name="Thayer N."/>
            <person name="Thompson L.S."/>
            <person name="Tice H."/>
            <person name="Ticknor L.O."/>
            <person name="Wills P.L."/>
            <person name="Brettin T.S."/>
            <person name="Gilna P."/>
        </authorList>
    </citation>
    <scope>NUCLEOTIDE SEQUENCE [LARGE SCALE GENOMIC DNA]</scope>
    <source>
        <strain evidence="3">ZK / E33L</strain>
        <plasmid evidence="3">pE33L54</plasmid>
    </source>
</reference>
<geneLocation type="plasmid" evidence="2 3">
    <name>pE33L54</name>
</geneLocation>
<sequence length="71" mass="8138">MLVLPLINAITVWNTVYLTEATKILKEKGLLKEELLPHISPLGWEHINLLGEYSFDSKKVPKSNELRPLKI</sequence>
<keyword evidence="2" id="KW-0614">Plasmid</keyword>
<proteinExistence type="predicted"/>
<dbReference type="Pfam" id="PF01526">
    <property type="entry name" value="DDE_Tnp_Tn3"/>
    <property type="match status" value="1"/>
</dbReference>
<dbReference type="PATRIC" id="fig|288681.22.peg.6022"/>
<dbReference type="EMBL" id="CP000042">
    <property type="protein sequence ID" value="AAY60618.1"/>
    <property type="molecule type" value="Genomic_DNA"/>
</dbReference>
<organism evidence="2 3">
    <name type="scientific">Bacillus cereus (strain ZK / E33L)</name>
    <dbReference type="NCBI Taxonomy" id="288681"/>
    <lineage>
        <taxon>Bacteria</taxon>
        <taxon>Bacillati</taxon>
        <taxon>Bacillota</taxon>
        <taxon>Bacilli</taxon>
        <taxon>Bacillales</taxon>
        <taxon>Bacillaceae</taxon>
        <taxon>Bacillus</taxon>
        <taxon>Bacillus cereus group</taxon>
    </lineage>
</organism>
<evidence type="ECO:0000313" key="3">
    <source>
        <dbReference type="Proteomes" id="UP000002612"/>
    </source>
</evidence>
<feature type="domain" description="Tn3 transposase DDE" evidence="1">
    <location>
        <begin position="6"/>
        <end position="53"/>
    </location>
</feature>
<dbReference type="GO" id="GO:0004803">
    <property type="term" value="F:transposase activity"/>
    <property type="evidence" value="ECO:0007669"/>
    <property type="project" value="InterPro"/>
</dbReference>
<dbReference type="AlphaFoldDB" id="Q4V0Y9"/>
<dbReference type="InterPro" id="IPR002513">
    <property type="entry name" value="Tn3_Tnp_DDE_dom"/>
</dbReference>
<dbReference type="KEGG" id="bcz:pE33L54_0012"/>
<gene>
    <name evidence="2" type="primary">tnpA</name>
    <name evidence="2" type="ordered locus">pE33L54_0012</name>
</gene>
<dbReference type="GO" id="GO:0006313">
    <property type="term" value="P:DNA transposition"/>
    <property type="evidence" value="ECO:0007669"/>
    <property type="project" value="InterPro"/>
</dbReference>
<accession>Q4V0Y9</accession>
<protein>
    <submittedName>
        <fullName evidence="2">Possible transposase</fullName>
    </submittedName>
</protein>
<evidence type="ECO:0000313" key="2">
    <source>
        <dbReference type="EMBL" id="AAY60618.1"/>
    </source>
</evidence>